<name>A0A147BCS0_IXORI</name>
<evidence type="ECO:0000256" key="8">
    <source>
        <dbReference type="ARBA" id="ARBA00093361"/>
    </source>
</evidence>
<evidence type="ECO:0000256" key="10">
    <source>
        <dbReference type="ARBA" id="ARBA00093636"/>
    </source>
</evidence>
<keyword evidence="3" id="KW-0808">Transferase</keyword>
<comment type="similarity">
    <text evidence="1">Belongs to the class IV-like SAM-binding methyltransferase superfamily. RNA methyltransferase TrmH family.</text>
</comment>
<evidence type="ECO:0000256" key="3">
    <source>
        <dbReference type="ARBA" id="ARBA00022679"/>
    </source>
</evidence>
<dbReference type="InterPro" id="IPR029026">
    <property type="entry name" value="tRNA_m1G_MTases_N"/>
</dbReference>
<reference evidence="13" key="1">
    <citation type="journal article" date="2018" name="PLoS Negl. Trop. Dis.">
        <title>Sialome diversity of ticks revealed by RNAseq of single tick salivary glands.</title>
        <authorList>
            <person name="Perner J."/>
            <person name="Kropackova S."/>
            <person name="Kopacek P."/>
            <person name="Ribeiro J.M."/>
        </authorList>
    </citation>
    <scope>NUCLEOTIDE SEQUENCE</scope>
    <source>
        <strain evidence="13">Siblings of single egg batch collected in Ceske Budejovice</strain>
        <tissue evidence="13">Salivary glands</tissue>
    </source>
</reference>
<dbReference type="GO" id="GO:0003723">
    <property type="term" value="F:RNA binding"/>
    <property type="evidence" value="ECO:0007669"/>
    <property type="project" value="UniProtKB-KW"/>
</dbReference>
<evidence type="ECO:0000259" key="12">
    <source>
        <dbReference type="Pfam" id="PF00588"/>
    </source>
</evidence>
<evidence type="ECO:0000256" key="11">
    <source>
        <dbReference type="ARBA" id="ARBA00093656"/>
    </source>
</evidence>
<dbReference type="InterPro" id="IPR045330">
    <property type="entry name" value="TRM3/TARBP1"/>
</dbReference>
<dbReference type="Gene3D" id="3.40.1280.10">
    <property type="match status" value="1"/>
</dbReference>
<evidence type="ECO:0000256" key="9">
    <source>
        <dbReference type="ARBA" id="ARBA00093594"/>
    </source>
</evidence>
<feature type="domain" description="tRNA/rRNA methyltransferase SpoU type" evidence="12">
    <location>
        <begin position="1187"/>
        <end position="1328"/>
    </location>
</feature>
<dbReference type="GO" id="GO:0141100">
    <property type="term" value="F:tRNA (guanine(18)-2'-O)-methyltransferase activity"/>
    <property type="evidence" value="ECO:0007669"/>
    <property type="project" value="UniProtKB-EC"/>
</dbReference>
<dbReference type="SUPFAM" id="SSF75217">
    <property type="entry name" value="alpha/beta knot"/>
    <property type="match status" value="1"/>
</dbReference>
<dbReference type="PANTHER" id="PTHR12029">
    <property type="entry name" value="RNA METHYLTRANSFERASE"/>
    <property type="match status" value="1"/>
</dbReference>
<keyword evidence="4" id="KW-0949">S-adenosyl-L-methionine</keyword>
<dbReference type="SUPFAM" id="SSF48371">
    <property type="entry name" value="ARM repeat"/>
    <property type="match status" value="1"/>
</dbReference>
<feature type="non-terminal residue" evidence="13">
    <location>
        <position position="1"/>
    </location>
</feature>
<dbReference type="Pfam" id="PF00588">
    <property type="entry name" value="SpoU_methylase"/>
    <property type="match status" value="1"/>
</dbReference>
<evidence type="ECO:0000256" key="7">
    <source>
        <dbReference type="ARBA" id="ARBA00093266"/>
    </source>
</evidence>
<evidence type="ECO:0000256" key="1">
    <source>
        <dbReference type="ARBA" id="ARBA00007228"/>
    </source>
</evidence>
<dbReference type="InterPro" id="IPR016024">
    <property type="entry name" value="ARM-type_fold"/>
</dbReference>
<evidence type="ECO:0000256" key="5">
    <source>
        <dbReference type="ARBA" id="ARBA00022884"/>
    </source>
</evidence>
<evidence type="ECO:0000256" key="2">
    <source>
        <dbReference type="ARBA" id="ARBA00022603"/>
    </source>
</evidence>
<evidence type="ECO:0000256" key="6">
    <source>
        <dbReference type="ARBA" id="ARBA00022990"/>
    </source>
</evidence>
<keyword evidence="2 13" id="KW-0489">Methyltransferase</keyword>
<dbReference type="PANTHER" id="PTHR12029:SF11">
    <property type="entry name" value="METHYLTRANSFERASE TARBP1-RELATED"/>
    <property type="match status" value="1"/>
</dbReference>
<organism evidence="13">
    <name type="scientific">Ixodes ricinus</name>
    <name type="common">Common tick</name>
    <name type="synonym">Acarus ricinus</name>
    <dbReference type="NCBI Taxonomy" id="34613"/>
    <lineage>
        <taxon>Eukaryota</taxon>
        <taxon>Metazoa</taxon>
        <taxon>Ecdysozoa</taxon>
        <taxon>Arthropoda</taxon>
        <taxon>Chelicerata</taxon>
        <taxon>Arachnida</taxon>
        <taxon>Acari</taxon>
        <taxon>Parasitiformes</taxon>
        <taxon>Ixodida</taxon>
        <taxon>Ixodoidea</taxon>
        <taxon>Ixodidae</taxon>
        <taxon>Ixodinae</taxon>
        <taxon>Ixodes</taxon>
    </lineage>
</organism>
<dbReference type="InterPro" id="IPR001537">
    <property type="entry name" value="SpoU_MeTrfase"/>
</dbReference>
<dbReference type="InterPro" id="IPR029028">
    <property type="entry name" value="Alpha/beta_knot_MTases"/>
</dbReference>
<comment type="function">
    <text evidence="8">S-adenosyl-L-methionine-dependent 2'-O-ribose methyltransferase that catalyzes the formation of 2'-O-methylguanosine at position 18 (Gm18) in a subset of tRNA. Selectively mediates Gm18 methylation of tRNAGln-TTG/CTG and tRNASer-TGA/GCT. Gm18 modification can enhance the stability of modified tRNAs.</text>
</comment>
<proteinExistence type="inferred from homology"/>
<sequence length="1337" mass="149273">LKAGKTETSARVLTRYLPDLAAYRPAEFLAFLQSVVDILRSFFELDRNGYLEEEQSGGYSILTSIVEYLKVGVGDDGSFVCDEFFWLMIQRGLVHPDSLTRKQCMFVVRHILDACCDLGCDVRTPAFAWDPNRKGELLETWQTLLAVLEVLEEKQAHVVRPVLSKFGSFLERASGSPVVHVAWVLLPFHRMLVHESRTVVKWALAKFTASKALVEATFEGGMEKFVLGPLVEALNDSGIFARDDNDALGSLVQVSKSLEQFFKLCFDILSPTERLGPFLAKLFAALSRQSWNGVSLLYLSYALLGLHKVPVVDDGMLKDVGEMLTNIQRFQEPVLRASAQCYLLEVCLGLLDPKKVTFASLSHFLGLFRRDEVLARGTAHWNLTVEAIKRLLSSADGNSSLGPCNAAAFLLESVEEFLKAAGAADARLMSVPRVARMTILLHDTGCLPDTVTWPALLGGCAALLGTASLRAYLPQLRILRAAELVVALHREAEPWNRGDSLQQEVLATLVPAAEEIHEYVYTQALGTISSLDDFETSQKFYQLLDVLSTQKEYNRLLYNFVNGGIALCHEQLLSANASDDAVSVATVPRWRFLRWCLKHFPSKASVVEELLSKVIDQGSIGKPLRKPPEWIIQDRVTKSRWVALVTTVTEVVWESLTAVHLVADDHRRKLLVEAVEALETASQESCLYILRAVSHTLSLMETVDKQLLSECLQVCWQSCKDLKKSDLFRPSVETFIALAFRSSVLLSDSRSLVGPYLEEIVDLGEVMPGVFNSLIKQLISCWQSNRSLMIDYIDVMVKALTYGPVYRKDQRIMFDAEAFVTSQGHTLSVNQLLESEHQADVEVRARGIAFLIQLEPGSELALSMAAQLSQALVRLDAEVSSARKRYFGNSTIHRVKNRIWQSQLCLLHLLDEATSRILLENVYSELVEESQQPSIRCLLEWVAVRILLGYPQLRPTLEPAMEQAGLARTGSVCSFLAVLVHLGSCLQDPNALEDHLSSYLPVILPWAMGQHFNARVYAQTALHLASRWSEQFGLGSVLEKYRPLFSCLRRGVQMGNWSRNVEKLLADFYFKDFKACSHFTLQTIFWDLPRLTGLTDRELVPVAVFDGVLSGAVGKMAVPLRNGDDSLSASQPSYWLEAGDKEAGVSVNCEDDYQRKITPWKQMLAGCDLPRDNDLGPAKKTACRDGLVVVASLIDRIPNLGGLCRTCEVFGVSEFVLNSLKHTEDRQFQGLSVSAEKWIALNEVKPHQLKEYLEEKRNAGYTLVGAEQTAGSKALHEYRFPKKTLLLLGNEKEGLPVELIQLLDVCVEIPQRGVIRSLNVHVSGAILIWEYAKQHLT</sequence>
<keyword evidence="5" id="KW-0694">RNA-binding</keyword>
<protein>
    <recommendedName>
        <fullName evidence="10">tRNA (guanosine(18)-2'-O)-methyltransferase TARBP1</fullName>
        <ecNumber evidence="9">2.1.1.34</ecNumber>
    </recommendedName>
    <alternativeName>
        <fullName evidence="11">TAR RNA-binding protein 1</fullName>
    </alternativeName>
</protein>
<evidence type="ECO:0000313" key="13">
    <source>
        <dbReference type="EMBL" id="JAR88554.1"/>
    </source>
</evidence>
<dbReference type="CDD" id="cd18091">
    <property type="entry name" value="SpoU-like_TRM3-like"/>
    <property type="match status" value="1"/>
</dbReference>
<dbReference type="FunFam" id="3.40.1280.10:FF:000010">
    <property type="entry name" value="probable methyltransferase TARBP1"/>
    <property type="match status" value="1"/>
</dbReference>
<dbReference type="EC" id="2.1.1.34" evidence="9"/>
<keyword evidence="6" id="KW-0007">Acetylation</keyword>
<dbReference type="EMBL" id="GEGO01006850">
    <property type="protein sequence ID" value="JAR88554.1"/>
    <property type="molecule type" value="Transcribed_RNA"/>
</dbReference>
<evidence type="ECO:0000256" key="4">
    <source>
        <dbReference type="ARBA" id="ARBA00022691"/>
    </source>
</evidence>
<accession>A0A147BCS0</accession>
<comment type="catalytic activity">
    <reaction evidence="7">
        <text>guanosine(18) in tRNA + S-adenosyl-L-methionine = 2'-O-methylguanosine(18) in tRNA + S-adenosyl-L-homocysteine + H(+)</text>
        <dbReference type="Rhea" id="RHEA:20077"/>
        <dbReference type="Rhea" id="RHEA-COMP:10190"/>
        <dbReference type="Rhea" id="RHEA-COMP:10192"/>
        <dbReference type="ChEBI" id="CHEBI:15378"/>
        <dbReference type="ChEBI" id="CHEBI:57856"/>
        <dbReference type="ChEBI" id="CHEBI:59789"/>
        <dbReference type="ChEBI" id="CHEBI:74269"/>
        <dbReference type="ChEBI" id="CHEBI:74445"/>
        <dbReference type="EC" id="2.1.1.34"/>
    </reaction>
    <physiologicalReaction direction="left-to-right" evidence="7">
        <dbReference type="Rhea" id="RHEA:20078"/>
    </physiologicalReaction>
</comment>
<dbReference type="InterPro" id="IPR044748">
    <property type="entry name" value="Trm3/TARBP1_C"/>
</dbReference>
<dbReference type="GO" id="GO:0030488">
    <property type="term" value="P:tRNA methylation"/>
    <property type="evidence" value="ECO:0007669"/>
    <property type="project" value="InterPro"/>
</dbReference>